<evidence type="ECO:0008006" key="3">
    <source>
        <dbReference type="Google" id="ProtNLM"/>
    </source>
</evidence>
<dbReference type="OrthoDB" id="278697at2"/>
<dbReference type="STRING" id="768671.ThimaDRAFT_4632"/>
<organism evidence="1 2">
    <name type="scientific">Thiocapsa marina 5811</name>
    <dbReference type="NCBI Taxonomy" id="768671"/>
    <lineage>
        <taxon>Bacteria</taxon>
        <taxon>Pseudomonadati</taxon>
        <taxon>Pseudomonadota</taxon>
        <taxon>Gammaproteobacteria</taxon>
        <taxon>Chromatiales</taxon>
        <taxon>Chromatiaceae</taxon>
        <taxon>Thiocapsa</taxon>
    </lineage>
</organism>
<name>F9UI79_9GAMM</name>
<proteinExistence type="predicted"/>
<evidence type="ECO:0000313" key="2">
    <source>
        <dbReference type="Proteomes" id="UP000005459"/>
    </source>
</evidence>
<protein>
    <recommendedName>
        <fullName evidence="3">Glycine-rich domain-containing protein-like</fullName>
    </recommendedName>
</protein>
<keyword evidence="2" id="KW-1185">Reference proteome</keyword>
<gene>
    <name evidence="1" type="ORF">ThimaDRAFT_4632</name>
</gene>
<dbReference type="RefSeq" id="WP_007195503.1">
    <property type="nucleotide sequence ID" value="NZ_AFWV01000023.1"/>
</dbReference>
<reference evidence="1 2" key="1">
    <citation type="submission" date="2011-06" db="EMBL/GenBank/DDBJ databases">
        <title>The draft genome of Thiocapsa marina 5811.</title>
        <authorList>
            <consortium name="US DOE Joint Genome Institute (JGI-PGF)"/>
            <person name="Lucas S."/>
            <person name="Han J."/>
            <person name="Cheng J.-F."/>
            <person name="Goodwin L."/>
            <person name="Pitluck S."/>
            <person name="Peters L."/>
            <person name="Land M.L."/>
            <person name="Hauser L."/>
            <person name="Vogl K."/>
            <person name="Liu Z."/>
            <person name="Imhoff J."/>
            <person name="Thiel V."/>
            <person name="Frigaard N.-U."/>
            <person name="Bryant D."/>
            <person name="Woyke T.J."/>
        </authorList>
    </citation>
    <scope>NUCLEOTIDE SEQUENCE [LARGE SCALE GENOMIC DNA]</scope>
    <source>
        <strain evidence="1 2">5811</strain>
    </source>
</reference>
<dbReference type="EMBL" id="AFWV01000023">
    <property type="protein sequence ID" value="EGV16084.1"/>
    <property type="molecule type" value="Genomic_DNA"/>
</dbReference>
<dbReference type="Proteomes" id="UP000005459">
    <property type="component" value="Unassembled WGS sequence"/>
</dbReference>
<dbReference type="AlphaFoldDB" id="F9UI79"/>
<accession>F9UI79</accession>
<sequence>MFNKTISDLDLEPIIVKILDPEEGIGWDVEFSKRVAKEYRKYLTLCLENPDRPVVPSGSVDDFWHFHILDTLKYHEDCEAIFGFYLHHFPYFGMRGPEDEANLKEAWTSSLGLYQSRFGSPPTDIWNESKRCPNCGRRCRAADKFFSSERPRLPIELR</sequence>
<dbReference type="eggNOG" id="COG4278">
    <property type="taxonomic scope" value="Bacteria"/>
</dbReference>
<evidence type="ECO:0000313" key="1">
    <source>
        <dbReference type="EMBL" id="EGV16084.1"/>
    </source>
</evidence>